<sequence>MGWFWDDKTSDGLAKDPYSKLDPALRDFLDKESPLKYEDTRPSSKAQPSTPSPDAAPNTYRSQLGLAAPGEDHQPHDALSNTDQPAVPPESMFQDGRYAHLWKGYRPQAEVDAAGRNDQDKLRDVIDSYNDRKAAIGRAAIENCVLEQMNERDCWENGSWQERMNMCRGRNKQFLRCYTMQSRFLKALGYLSYMRSDEEEERIQMHADKLYHQMLDREAAVEDAKKAGQEAPELPPLISPETTSAALGPDSAWARARQKALEMGGTGNLSAYSPERQEQIKRQIEGLSERERELELQLIAAESRAQLEYAEQIRQRMDEERESRLDRRGRGKETVGDTIKRLWGWDKGKIDLSGILCASEELVNATFGFSLVFGAPSSSEPAAVEEPLTKRRKTMVHELPDERGAGNGTTIERVQGRDGGVKETHTKKKAKSRRRLPIDAEDAPQAAQRDVGEDSFIALAKTKKTRTRAKQAGPIAVVEPEEEAQPVAVPVKGRPRRRAATDATTKVTDDLLEEGVPIDRKRQEPVAAAKPKRGRKKQVVAEEEPAVMETQIEPTKVLIEEPEMATKPVKGRRAAGKKAAASQPRAGRRRGAAGRAPEVFCDVEVAEQPAETGHGMTQVPEPVRDTTIMAFSTPVPTKKRPRAASSTRQPLLEADANIVRPSISPEKLEKVIGKPKRAGGRTKKKMVEAKAKPAVAGGKRRKLHVDVDDVVEMVNEDAPHDEMEVAGSPLPHTEASIARGAKQREMCVQADADDEPCGDMAREAQASDLHIPQPSSPAPGEPEDRLVAEATPSLARIEAGLDAEASPTGAQTAALKPQPALPAKRPLLRRDPETGHPARRETVRTVKHQTSPGLKRQLFTRPAQDPQNTDRAASPALNKAEEEDLDWLFAPIEASKRSAPAAQFSLKTTSAKPVKRNNSFSKLADVDLDDLVTNIAAFAQIRQPGVTVTAQDCGAEAARGTGRVTKAPRGRRRK</sequence>
<keyword evidence="1" id="KW-0175">Coiled coil</keyword>
<feature type="compositionally biased region" description="Basic and acidic residues" evidence="2">
    <location>
        <begin position="414"/>
        <end position="424"/>
    </location>
</feature>
<accession>A0AAV9JP88</accession>
<protein>
    <submittedName>
        <fullName evidence="3">Uncharacterized protein</fullName>
    </submittedName>
</protein>
<keyword evidence="4" id="KW-1185">Reference proteome</keyword>
<evidence type="ECO:0000256" key="2">
    <source>
        <dbReference type="SAM" id="MobiDB-lite"/>
    </source>
</evidence>
<feature type="compositionally biased region" description="Basic and acidic residues" evidence="2">
    <location>
        <begin position="828"/>
        <end position="844"/>
    </location>
</feature>
<organism evidence="3 4">
    <name type="scientific">Oleoguttula mirabilis</name>
    <dbReference type="NCBI Taxonomy" id="1507867"/>
    <lineage>
        <taxon>Eukaryota</taxon>
        <taxon>Fungi</taxon>
        <taxon>Dikarya</taxon>
        <taxon>Ascomycota</taxon>
        <taxon>Pezizomycotina</taxon>
        <taxon>Dothideomycetes</taxon>
        <taxon>Dothideomycetidae</taxon>
        <taxon>Mycosphaerellales</taxon>
        <taxon>Teratosphaeriaceae</taxon>
        <taxon>Oleoguttula</taxon>
    </lineage>
</organism>
<gene>
    <name evidence="3" type="ORF">LTR36_001426</name>
</gene>
<evidence type="ECO:0000256" key="1">
    <source>
        <dbReference type="SAM" id="Coils"/>
    </source>
</evidence>
<comment type="caution">
    <text evidence="3">The sequence shown here is derived from an EMBL/GenBank/DDBJ whole genome shotgun (WGS) entry which is preliminary data.</text>
</comment>
<dbReference type="AlphaFoldDB" id="A0AAV9JP88"/>
<feature type="compositionally biased region" description="Basic residues" evidence="2">
    <location>
        <begin position="673"/>
        <end position="684"/>
    </location>
</feature>
<dbReference type="Proteomes" id="UP001324427">
    <property type="component" value="Unassembled WGS sequence"/>
</dbReference>
<feature type="coiled-coil region" evidence="1">
    <location>
        <begin position="277"/>
        <end position="304"/>
    </location>
</feature>
<evidence type="ECO:0000313" key="3">
    <source>
        <dbReference type="EMBL" id="KAK4547205.1"/>
    </source>
</evidence>
<feature type="compositionally biased region" description="Low complexity" evidence="2">
    <location>
        <begin position="813"/>
        <end position="825"/>
    </location>
</feature>
<feature type="region of interest" description="Disordered" evidence="2">
    <location>
        <begin position="398"/>
        <end position="450"/>
    </location>
</feature>
<feature type="compositionally biased region" description="Basic and acidic residues" evidence="2">
    <location>
        <begin position="1"/>
        <end position="42"/>
    </location>
</feature>
<reference evidence="3 4" key="1">
    <citation type="submission" date="2021-11" db="EMBL/GenBank/DDBJ databases">
        <title>Black yeast isolated from Biological Soil Crust.</title>
        <authorList>
            <person name="Kurbessoian T."/>
        </authorList>
    </citation>
    <scope>NUCLEOTIDE SEQUENCE [LARGE SCALE GENOMIC DNA]</scope>
    <source>
        <strain evidence="3 4">CCFEE 5522</strain>
    </source>
</reference>
<feature type="compositionally biased region" description="Basic residues" evidence="2">
    <location>
        <begin position="425"/>
        <end position="435"/>
    </location>
</feature>
<proteinExistence type="predicted"/>
<feature type="region of interest" description="Disordered" evidence="2">
    <location>
        <begin position="566"/>
        <end position="595"/>
    </location>
</feature>
<feature type="region of interest" description="Disordered" evidence="2">
    <location>
        <begin position="715"/>
        <end position="880"/>
    </location>
</feature>
<name>A0AAV9JP88_9PEZI</name>
<evidence type="ECO:0000313" key="4">
    <source>
        <dbReference type="Proteomes" id="UP001324427"/>
    </source>
</evidence>
<feature type="region of interest" description="Disordered" evidence="2">
    <location>
        <begin position="1"/>
        <end position="92"/>
    </location>
</feature>
<feature type="region of interest" description="Disordered" evidence="2">
    <location>
        <begin position="634"/>
        <end position="701"/>
    </location>
</feature>
<dbReference type="EMBL" id="JAVFHQ010000012">
    <property type="protein sequence ID" value="KAK4547205.1"/>
    <property type="molecule type" value="Genomic_DNA"/>
</dbReference>